<sequence length="35" mass="3957">MAEGDNRSSNLLDYLLSRSICAVWCFLLCYVFVPG</sequence>
<evidence type="ECO:0000256" key="1">
    <source>
        <dbReference type="SAM" id="Phobius"/>
    </source>
</evidence>
<dbReference type="ExpressionAtlas" id="A0A0N4SV01">
    <property type="expression patterns" value="baseline and differential"/>
</dbReference>
<dbReference type="AlphaFoldDB" id="A0A0N4SV01"/>
<evidence type="ECO:0000313" key="4">
    <source>
        <dbReference type="Proteomes" id="UP000000589"/>
    </source>
</evidence>
<name>A0A0N4SV01_MOUSE</name>
<protein>
    <submittedName>
        <fullName evidence="2">ADP-ribosylation factor-like 6 interacting protein 1</fullName>
    </submittedName>
</protein>
<accession>A0A0N4SV01</accession>
<reference evidence="2 4" key="2">
    <citation type="journal article" date="2011" name="PLoS Biol.">
        <title>Modernizing reference genome assemblies.</title>
        <authorList>
            <person name="Church D.M."/>
            <person name="Schneider V.A."/>
            <person name="Graves T."/>
            <person name="Auger K."/>
            <person name="Cunningham F."/>
            <person name="Bouk N."/>
            <person name="Chen H.C."/>
            <person name="Agarwala R."/>
            <person name="McLaren W.M."/>
            <person name="Ritchie G.R."/>
            <person name="Albracht D."/>
            <person name="Kremitzki M."/>
            <person name="Rock S."/>
            <person name="Kotkiewicz H."/>
            <person name="Kremitzki C."/>
            <person name="Wollam A."/>
            <person name="Trani L."/>
            <person name="Fulton L."/>
            <person name="Fulton R."/>
            <person name="Matthews L."/>
            <person name="Whitehead S."/>
            <person name="Chow W."/>
            <person name="Torrance J."/>
            <person name="Dunn M."/>
            <person name="Harden G."/>
            <person name="Threadgold G."/>
            <person name="Wood J."/>
            <person name="Collins J."/>
            <person name="Heath P."/>
            <person name="Griffiths G."/>
            <person name="Pelan S."/>
            <person name="Grafham D."/>
            <person name="Eichler E.E."/>
            <person name="Weinstock G."/>
            <person name="Mardis E.R."/>
            <person name="Wilson R.K."/>
            <person name="Howe K."/>
            <person name="Flicek P."/>
            <person name="Hubbard T."/>
        </authorList>
    </citation>
    <scope>NUCLEOTIDE SEQUENCE [LARGE SCALE GENOMIC DNA]</scope>
    <source>
        <strain evidence="2 4">C57BL/6J</strain>
    </source>
</reference>
<proteinExistence type="predicted"/>
<dbReference type="Ensembl" id="ENSMUST00000203154.3">
    <property type="protein sequence ID" value="ENSMUSP00000144894.2"/>
    <property type="gene ID" value="ENSMUSG00000030654.10"/>
</dbReference>
<dbReference type="GeneTree" id="ENSGT00940000154937"/>
<feature type="transmembrane region" description="Helical" evidence="1">
    <location>
        <begin position="12"/>
        <end position="33"/>
    </location>
</feature>
<evidence type="ECO:0000313" key="3">
    <source>
        <dbReference type="MGI" id="MGI:1858943"/>
    </source>
</evidence>
<dbReference type="Proteomes" id="UP000000589">
    <property type="component" value="Chromosome 7"/>
</dbReference>
<reference evidence="2 4" key="1">
    <citation type="journal article" date="2009" name="PLoS Biol.">
        <title>Lineage-specific biology revealed by a finished genome assembly of the mouse.</title>
        <authorList>
            <consortium name="Mouse Genome Sequencing Consortium"/>
            <person name="Church D.M."/>
            <person name="Goodstadt L."/>
            <person name="Hillier L.W."/>
            <person name="Zody M.C."/>
            <person name="Goldstein S."/>
            <person name="She X."/>
            <person name="Bult C.J."/>
            <person name="Agarwala R."/>
            <person name="Cherry J.L."/>
            <person name="DiCuccio M."/>
            <person name="Hlavina W."/>
            <person name="Kapustin Y."/>
            <person name="Meric P."/>
            <person name="Maglott D."/>
            <person name="Birtle Z."/>
            <person name="Marques A.C."/>
            <person name="Graves T."/>
            <person name="Zhou S."/>
            <person name="Teague B."/>
            <person name="Potamousis K."/>
            <person name="Churas C."/>
            <person name="Place M."/>
            <person name="Herschleb J."/>
            <person name="Runnheim R."/>
            <person name="Forrest D."/>
            <person name="Amos-Landgraf J."/>
            <person name="Schwartz D.C."/>
            <person name="Cheng Z."/>
            <person name="Lindblad-Toh K."/>
            <person name="Eichler E.E."/>
            <person name="Ponting C.P."/>
        </authorList>
    </citation>
    <scope>NUCLEOTIDE SEQUENCE [LARGE SCALE GENOMIC DNA]</scope>
    <source>
        <strain evidence="2 4">C57BL/6J</strain>
    </source>
</reference>
<dbReference type="AGR" id="MGI:1858943"/>
<gene>
    <name evidence="2 3" type="primary">Arl6ip1</name>
</gene>
<dbReference type="Bgee" id="ENSMUSG00000030654">
    <property type="expression patterns" value="Expressed in pigmented layer of retina and 263 other cell types or tissues"/>
</dbReference>
<dbReference type="MGI" id="MGI:1858943">
    <property type="gene designation" value="Arl6ip1"/>
</dbReference>
<keyword evidence="4" id="KW-1185">Reference proteome</keyword>
<dbReference type="ProteomicsDB" id="351667"/>
<keyword evidence="1" id="KW-0472">Membrane</keyword>
<keyword evidence="1" id="KW-0812">Transmembrane</keyword>
<organism evidence="2 4">
    <name type="scientific">Mus musculus</name>
    <name type="common">Mouse</name>
    <dbReference type="NCBI Taxonomy" id="10090"/>
    <lineage>
        <taxon>Eukaryota</taxon>
        <taxon>Metazoa</taxon>
        <taxon>Chordata</taxon>
        <taxon>Craniata</taxon>
        <taxon>Vertebrata</taxon>
        <taxon>Euteleostomi</taxon>
        <taxon>Mammalia</taxon>
        <taxon>Eutheria</taxon>
        <taxon>Euarchontoglires</taxon>
        <taxon>Glires</taxon>
        <taxon>Rodentia</taxon>
        <taxon>Myomorpha</taxon>
        <taxon>Muroidea</taxon>
        <taxon>Muridae</taxon>
        <taxon>Murinae</taxon>
        <taxon>Mus</taxon>
        <taxon>Mus</taxon>
    </lineage>
</organism>
<evidence type="ECO:0000313" key="2">
    <source>
        <dbReference type="Ensembl" id="ENSMUSP00000144894.2"/>
    </source>
</evidence>
<dbReference type="Antibodypedia" id="11964">
    <property type="antibodies" value="282 antibodies from 32 providers"/>
</dbReference>
<reference evidence="2" key="3">
    <citation type="submission" date="2025-08" db="UniProtKB">
        <authorList>
            <consortium name="Ensembl"/>
        </authorList>
    </citation>
    <scope>IDENTIFICATION</scope>
    <source>
        <strain evidence="2">C57BL/6J</strain>
    </source>
</reference>
<dbReference type="SMR" id="A0A0N4SV01"/>
<keyword evidence="1" id="KW-1133">Transmembrane helix</keyword>
<reference evidence="2" key="4">
    <citation type="submission" date="2025-09" db="UniProtKB">
        <authorList>
            <consortium name="Ensembl"/>
        </authorList>
    </citation>
    <scope>IDENTIFICATION</scope>
    <source>
        <strain evidence="2">C57BL/6J</strain>
    </source>
</reference>
<dbReference type="VEuPathDB" id="HostDB:ENSMUSG00000030654"/>